<dbReference type="EMBL" id="PGOL01001713">
    <property type="protein sequence ID" value="PKI55293.1"/>
    <property type="molecule type" value="Genomic_DNA"/>
</dbReference>
<evidence type="ECO:0000256" key="2">
    <source>
        <dbReference type="ARBA" id="ARBA00022679"/>
    </source>
</evidence>
<name>A0A2I0JH19_PUNGR</name>
<evidence type="ECO:0000256" key="3">
    <source>
        <dbReference type="RuleBase" id="RU361155"/>
    </source>
</evidence>
<proteinExistence type="inferred from homology"/>
<dbReference type="PANTHER" id="PTHR11783">
    <property type="entry name" value="SULFOTRANSFERASE SULT"/>
    <property type="match status" value="1"/>
</dbReference>
<dbReference type="GeneID" id="116213679"/>
<accession>A0A2I0JH19</accession>
<evidence type="ECO:0000313" key="5">
    <source>
        <dbReference type="Proteomes" id="UP000233551"/>
    </source>
</evidence>
<dbReference type="OrthoDB" id="205623at2759"/>
<dbReference type="GO" id="GO:0008146">
    <property type="term" value="F:sulfotransferase activity"/>
    <property type="evidence" value="ECO:0007669"/>
    <property type="project" value="InterPro"/>
</dbReference>
<protein>
    <recommendedName>
        <fullName evidence="3">Sulfotransferase</fullName>
        <ecNumber evidence="3">2.8.2.-</ecNumber>
    </recommendedName>
</protein>
<sequence length="193" mass="22186">MAAPLLITATQCFAHKTKQEEELQVEQIYKRYRELIIPNLPRQKGWMREHSCLYQGCWIDSKIIEGSMYLQEHFKARPTDVLLATPPKCGTTWLKGLIFSIMNRASYEPSMKEHPLLTSGVHECVPFLEVNLLRGPPIGDLEVLPSPRLLCTHVPYSMLPETARGHDGCRIVHMWRNPKDALVSFWHFAGVTY</sequence>
<dbReference type="SUPFAM" id="SSF52540">
    <property type="entry name" value="P-loop containing nucleoside triphosphate hydrolases"/>
    <property type="match status" value="1"/>
</dbReference>
<evidence type="ECO:0000313" key="4">
    <source>
        <dbReference type="EMBL" id="PKI55293.1"/>
    </source>
</evidence>
<evidence type="ECO:0000256" key="1">
    <source>
        <dbReference type="ARBA" id="ARBA00005771"/>
    </source>
</evidence>
<comment type="caution">
    <text evidence="4">The sequence shown here is derived from an EMBL/GenBank/DDBJ whole genome shotgun (WGS) entry which is preliminary data.</text>
</comment>
<dbReference type="Proteomes" id="UP000233551">
    <property type="component" value="Unassembled WGS sequence"/>
</dbReference>
<gene>
    <name evidence="4" type="ORF">CRG98_024309</name>
</gene>
<keyword evidence="2 3" id="KW-0808">Transferase</keyword>
<dbReference type="InterPro" id="IPR027417">
    <property type="entry name" value="P-loop_NTPase"/>
</dbReference>
<reference evidence="4 5" key="1">
    <citation type="submission" date="2017-11" db="EMBL/GenBank/DDBJ databases">
        <title>De-novo sequencing of pomegranate (Punica granatum L.) genome.</title>
        <authorList>
            <person name="Akparov Z."/>
            <person name="Amiraslanov A."/>
            <person name="Hajiyeva S."/>
            <person name="Abbasov M."/>
            <person name="Kaur K."/>
            <person name="Hamwieh A."/>
            <person name="Solovyev V."/>
            <person name="Salamov A."/>
            <person name="Braich B."/>
            <person name="Kosarev P."/>
            <person name="Mahmoud A."/>
            <person name="Hajiyev E."/>
            <person name="Babayeva S."/>
            <person name="Izzatullayeva V."/>
            <person name="Mammadov A."/>
            <person name="Mammadov A."/>
            <person name="Sharifova S."/>
            <person name="Ojaghi J."/>
            <person name="Eynullazada K."/>
            <person name="Bayramov B."/>
            <person name="Abdulazimova A."/>
            <person name="Shahmuradov I."/>
        </authorList>
    </citation>
    <scope>NUCLEOTIDE SEQUENCE [LARGE SCALE GENOMIC DNA]</scope>
    <source>
        <strain evidence="5">cv. AG2017</strain>
        <tissue evidence="4">Leaf</tissue>
    </source>
</reference>
<dbReference type="AlphaFoldDB" id="A0A2I0JH19"/>
<dbReference type="InterPro" id="IPR000863">
    <property type="entry name" value="Sulfotransferase_dom"/>
</dbReference>
<comment type="similarity">
    <text evidence="1 3">Belongs to the sulfotransferase 1 family.</text>
</comment>
<keyword evidence="5" id="KW-1185">Reference proteome</keyword>
<dbReference type="STRING" id="22663.A0A2I0JH19"/>
<dbReference type="EC" id="2.8.2.-" evidence="3"/>
<dbReference type="Gene3D" id="3.40.50.300">
    <property type="entry name" value="P-loop containing nucleotide triphosphate hydrolases"/>
    <property type="match status" value="1"/>
</dbReference>
<organism evidence="4 5">
    <name type="scientific">Punica granatum</name>
    <name type="common">Pomegranate</name>
    <dbReference type="NCBI Taxonomy" id="22663"/>
    <lineage>
        <taxon>Eukaryota</taxon>
        <taxon>Viridiplantae</taxon>
        <taxon>Streptophyta</taxon>
        <taxon>Embryophyta</taxon>
        <taxon>Tracheophyta</taxon>
        <taxon>Spermatophyta</taxon>
        <taxon>Magnoliopsida</taxon>
        <taxon>eudicotyledons</taxon>
        <taxon>Gunneridae</taxon>
        <taxon>Pentapetalae</taxon>
        <taxon>rosids</taxon>
        <taxon>malvids</taxon>
        <taxon>Myrtales</taxon>
        <taxon>Lythraceae</taxon>
        <taxon>Punica</taxon>
    </lineage>
</organism>
<dbReference type="Pfam" id="PF00685">
    <property type="entry name" value="Sulfotransfer_1"/>
    <property type="match status" value="1"/>
</dbReference>